<dbReference type="Pfam" id="PF22041">
    <property type="entry name" value="GST_C_7"/>
    <property type="match status" value="1"/>
</dbReference>
<evidence type="ECO:0000313" key="3">
    <source>
        <dbReference type="Proteomes" id="UP000800041"/>
    </source>
</evidence>
<dbReference type="InterPro" id="IPR054416">
    <property type="entry name" value="GST_UstS-like_C"/>
</dbReference>
<accession>A0A6G1H7V1</accession>
<sequence>MATPENPIRFFDIASGPPVQTYAPNPWKTRYALNAKRIPYKTSRTPLPSIKSVRQSHNIAPVRKLPDSSDFYTLPMIHDAATSTWIGDSFDIAVYLDRQYPDSGVRLFPPGSVGVHRAFNAYVDALVSRHTAEESNAEFVRRAGVSKWEDLIVDGETREKLMQGFEAEMEEFSKVWKGEGGPFLEGKEMSYAEIIVGGWLGFLKRTLKKEEWGRVCEWQGGRWKKLDEALEQWAEVK</sequence>
<dbReference type="SUPFAM" id="SSF52833">
    <property type="entry name" value="Thioredoxin-like"/>
    <property type="match status" value="1"/>
</dbReference>
<dbReference type="AlphaFoldDB" id="A0A6G1H7V1"/>
<evidence type="ECO:0000259" key="1">
    <source>
        <dbReference type="PROSITE" id="PS50404"/>
    </source>
</evidence>
<dbReference type="InterPro" id="IPR036282">
    <property type="entry name" value="Glutathione-S-Trfase_C_sf"/>
</dbReference>
<feature type="domain" description="GST N-terminal" evidence="1">
    <location>
        <begin position="13"/>
        <end position="104"/>
    </location>
</feature>
<dbReference type="InterPro" id="IPR036249">
    <property type="entry name" value="Thioredoxin-like_sf"/>
</dbReference>
<dbReference type="CDD" id="cd00299">
    <property type="entry name" value="GST_C_family"/>
    <property type="match status" value="1"/>
</dbReference>
<evidence type="ECO:0000313" key="2">
    <source>
        <dbReference type="EMBL" id="KAF1989296.1"/>
    </source>
</evidence>
<dbReference type="EMBL" id="ML977145">
    <property type="protein sequence ID" value="KAF1989296.1"/>
    <property type="molecule type" value="Genomic_DNA"/>
</dbReference>
<protein>
    <submittedName>
        <fullName evidence="2">Glutathione S-transferas-like protein</fullName>
    </submittedName>
</protein>
<reference evidence="2" key="1">
    <citation type="journal article" date="2020" name="Stud. Mycol.">
        <title>101 Dothideomycetes genomes: a test case for predicting lifestyles and emergence of pathogens.</title>
        <authorList>
            <person name="Haridas S."/>
            <person name="Albert R."/>
            <person name="Binder M."/>
            <person name="Bloem J."/>
            <person name="Labutti K."/>
            <person name="Salamov A."/>
            <person name="Andreopoulos B."/>
            <person name="Baker S."/>
            <person name="Barry K."/>
            <person name="Bills G."/>
            <person name="Bluhm B."/>
            <person name="Cannon C."/>
            <person name="Castanera R."/>
            <person name="Culley D."/>
            <person name="Daum C."/>
            <person name="Ezra D."/>
            <person name="Gonzalez J."/>
            <person name="Henrissat B."/>
            <person name="Kuo A."/>
            <person name="Liang C."/>
            <person name="Lipzen A."/>
            <person name="Lutzoni F."/>
            <person name="Magnuson J."/>
            <person name="Mondo S."/>
            <person name="Nolan M."/>
            <person name="Ohm R."/>
            <person name="Pangilinan J."/>
            <person name="Park H.-J."/>
            <person name="Ramirez L."/>
            <person name="Alfaro M."/>
            <person name="Sun H."/>
            <person name="Tritt A."/>
            <person name="Yoshinaga Y."/>
            <person name="Zwiers L.-H."/>
            <person name="Turgeon B."/>
            <person name="Goodwin S."/>
            <person name="Spatafora J."/>
            <person name="Crous P."/>
            <person name="Grigoriev I."/>
        </authorList>
    </citation>
    <scope>NUCLEOTIDE SEQUENCE</scope>
    <source>
        <strain evidence="2">CBS 113979</strain>
    </source>
</reference>
<organism evidence="2 3">
    <name type="scientific">Aulographum hederae CBS 113979</name>
    <dbReference type="NCBI Taxonomy" id="1176131"/>
    <lineage>
        <taxon>Eukaryota</taxon>
        <taxon>Fungi</taxon>
        <taxon>Dikarya</taxon>
        <taxon>Ascomycota</taxon>
        <taxon>Pezizomycotina</taxon>
        <taxon>Dothideomycetes</taxon>
        <taxon>Pleosporomycetidae</taxon>
        <taxon>Aulographales</taxon>
        <taxon>Aulographaceae</taxon>
    </lineage>
</organism>
<proteinExistence type="predicted"/>
<dbReference type="OrthoDB" id="4951845at2759"/>
<dbReference type="PROSITE" id="PS50404">
    <property type="entry name" value="GST_NTER"/>
    <property type="match status" value="1"/>
</dbReference>
<dbReference type="InterPro" id="IPR004045">
    <property type="entry name" value="Glutathione_S-Trfase_N"/>
</dbReference>
<dbReference type="Pfam" id="PF13409">
    <property type="entry name" value="GST_N_2"/>
    <property type="match status" value="1"/>
</dbReference>
<keyword evidence="3" id="KW-1185">Reference proteome</keyword>
<gene>
    <name evidence="2" type="ORF">K402DRAFT_410940</name>
</gene>
<dbReference type="Proteomes" id="UP000800041">
    <property type="component" value="Unassembled WGS sequence"/>
</dbReference>
<dbReference type="Gene3D" id="3.40.30.10">
    <property type="entry name" value="Glutaredoxin"/>
    <property type="match status" value="1"/>
</dbReference>
<name>A0A6G1H7V1_9PEZI</name>
<dbReference type="Gene3D" id="1.20.1050.10">
    <property type="match status" value="1"/>
</dbReference>
<dbReference type="SUPFAM" id="SSF47616">
    <property type="entry name" value="GST C-terminal domain-like"/>
    <property type="match status" value="1"/>
</dbReference>